<dbReference type="Proteomes" id="UP000552883">
    <property type="component" value="Unassembled WGS sequence"/>
</dbReference>
<dbReference type="Pfam" id="PF03559">
    <property type="entry name" value="Hexose_dehydrat"/>
    <property type="match status" value="2"/>
</dbReference>
<reference evidence="2 3" key="1">
    <citation type="submission" date="2020-08" db="EMBL/GenBank/DDBJ databases">
        <title>Sequencing the genomes of 1000 actinobacteria strains.</title>
        <authorList>
            <person name="Klenk H.-P."/>
        </authorList>
    </citation>
    <scope>NUCLEOTIDE SEQUENCE [LARGE SCALE GENOMIC DNA]</scope>
    <source>
        <strain evidence="2 3">DSM 23889</strain>
    </source>
</reference>
<evidence type="ECO:0000313" key="3">
    <source>
        <dbReference type="Proteomes" id="UP000552883"/>
    </source>
</evidence>
<dbReference type="Gene3D" id="3.90.79.40">
    <property type="entry name" value="EvaA sugar 2,3-dehydratase subunit"/>
    <property type="match status" value="2"/>
</dbReference>
<keyword evidence="3" id="KW-1185">Reference proteome</keyword>
<evidence type="ECO:0000259" key="1">
    <source>
        <dbReference type="Pfam" id="PF03559"/>
    </source>
</evidence>
<keyword evidence="2" id="KW-0456">Lyase</keyword>
<proteinExistence type="predicted"/>
<dbReference type="InterPro" id="IPR005212">
    <property type="entry name" value="EvaA-like"/>
</dbReference>
<name>A0A840XFI0_9MICO</name>
<dbReference type="EMBL" id="JACHBS010000001">
    <property type="protein sequence ID" value="MBB5617096.1"/>
    <property type="molecule type" value="Genomic_DNA"/>
</dbReference>
<protein>
    <submittedName>
        <fullName evidence="2">Oxidase EvaA</fullName>
        <ecNumber evidence="2">4.2.1.159</ecNumber>
    </submittedName>
</protein>
<gene>
    <name evidence="2" type="ORF">BJ959_000592</name>
</gene>
<dbReference type="InterPro" id="IPR038153">
    <property type="entry name" value="EvaA-like_sf"/>
</dbReference>
<dbReference type="GO" id="GO:0016829">
    <property type="term" value="F:lyase activity"/>
    <property type="evidence" value="ECO:0007669"/>
    <property type="project" value="UniProtKB-KW"/>
</dbReference>
<feature type="domain" description="dTDP-4-dehydro-6-deoxy-alpha-D-glucopyranose 2,3-dehydratase" evidence="1">
    <location>
        <begin position="6"/>
        <end position="195"/>
    </location>
</feature>
<organism evidence="2 3">
    <name type="scientific">Microcella frigidaquae</name>
    <dbReference type="NCBI Taxonomy" id="424758"/>
    <lineage>
        <taxon>Bacteria</taxon>
        <taxon>Bacillati</taxon>
        <taxon>Actinomycetota</taxon>
        <taxon>Actinomycetes</taxon>
        <taxon>Micrococcales</taxon>
        <taxon>Microbacteriaceae</taxon>
        <taxon>Microcella</taxon>
    </lineage>
</organism>
<dbReference type="EC" id="4.2.1.159" evidence="2"/>
<evidence type="ECO:0000313" key="2">
    <source>
        <dbReference type="EMBL" id="MBB5617096.1"/>
    </source>
</evidence>
<accession>A0A840XFI0</accession>
<sequence length="422" mass="45821">MTSDSDELVRWLGEVAADADLRIEALRLGDSADWALRDGAIRHRTDRFFRVVGVRTPEGDQPLLEQREIGTLGFLLRGDARREVLVHAKVEPGNVGGAQLAPTVQATASNADRVHGGQPPPFSREFASDAVRERSRVLGSEQGTRFAGKLNANVIADAVRALDNGPTHRWLAVDALLELLDHDWLVNTDARSVLVTADWADLVGRAPFTRRRDDWSARLAASLAAPADTDAVRDALAAARRAAGVAHPVALDLLEGWVLDDEGVSPRGAGAFRVRQVAVHCRGREVERWDQPIVDSAGEGLVELWVDDRGPHPLFGLTAVAEPGLLDRVELTATVVRPPGVRRPEPQRGGADAVIATVRQSDEGGRFLHDASRYTLLRVAEPERAPAGTHWLSLGQLVPLLRSGRTLTNEARSALSLLLPWL</sequence>
<dbReference type="RefSeq" id="WP_165879039.1">
    <property type="nucleotide sequence ID" value="NZ_BAAANZ010000011.1"/>
</dbReference>
<dbReference type="AlphaFoldDB" id="A0A840XFI0"/>
<feature type="domain" description="dTDP-4-dehydro-6-deoxy-alpha-D-glucopyranose 2,3-dehydratase" evidence="1">
    <location>
        <begin position="234"/>
        <end position="418"/>
    </location>
</feature>
<comment type="caution">
    <text evidence="2">The sequence shown here is derived from an EMBL/GenBank/DDBJ whole genome shotgun (WGS) entry which is preliminary data.</text>
</comment>